<evidence type="ECO:0000313" key="1">
    <source>
        <dbReference type="EMBL" id="CAH2218397.1"/>
    </source>
</evidence>
<comment type="caution">
    <text evidence="1">The sequence shown here is derived from an EMBL/GenBank/DDBJ whole genome shotgun (WGS) entry which is preliminary data.</text>
</comment>
<dbReference type="AlphaFoldDB" id="A0A8S4QW50"/>
<dbReference type="EMBL" id="CAKXAJ010019516">
    <property type="protein sequence ID" value="CAH2218397.1"/>
    <property type="molecule type" value="Genomic_DNA"/>
</dbReference>
<sequence length="134" mass="15242">MVTWFTTCQQLGHVPGALIIKTRSWGRDLPYRQRSPPPVVQRPWADTGCHFVRQVSPFLGDDFPLASSWATCLVRQLLRRGVGAKTCSIAQGPPHHVVQRYPMLVLQVDRARMRVPPTPLAPPRLRVHRLPPRE</sequence>
<keyword evidence="2" id="KW-1185">Reference proteome</keyword>
<proteinExistence type="predicted"/>
<organism evidence="1 2">
    <name type="scientific">Pararge aegeria aegeria</name>
    <dbReference type="NCBI Taxonomy" id="348720"/>
    <lineage>
        <taxon>Eukaryota</taxon>
        <taxon>Metazoa</taxon>
        <taxon>Ecdysozoa</taxon>
        <taxon>Arthropoda</taxon>
        <taxon>Hexapoda</taxon>
        <taxon>Insecta</taxon>
        <taxon>Pterygota</taxon>
        <taxon>Neoptera</taxon>
        <taxon>Endopterygota</taxon>
        <taxon>Lepidoptera</taxon>
        <taxon>Glossata</taxon>
        <taxon>Ditrysia</taxon>
        <taxon>Papilionoidea</taxon>
        <taxon>Nymphalidae</taxon>
        <taxon>Satyrinae</taxon>
        <taxon>Satyrini</taxon>
        <taxon>Parargina</taxon>
        <taxon>Pararge</taxon>
    </lineage>
</organism>
<protein>
    <submittedName>
        <fullName evidence="1">Jg3597 protein</fullName>
    </submittedName>
</protein>
<accession>A0A8S4QW50</accession>
<evidence type="ECO:0000313" key="2">
    <source>
        <dbReference type="Proteomes" id="UP000838756"/>
    </source>
</evidence>
<reference evidence="1" key="1">
    <citation type="submission" date="2022-03" db="EMBL/GenBank/DDBJ databases">
        <authorList>
            <person name="Lindestad O."/>
        </authorList>
    </citation>
    <scope>NUCLEOTIDE SEQUENCE</scope>
</reference>
<name>A0A8S4QW50_9NEOP</name>
<gene>
    <name evidence="1" type="primary">jg3597</name>
    <name evidence="1" type="ORF">PAEG_LOCUS6231</name>
</gene>
<dbReference type="Proteomes" id="UP000838756">
    <property type="component" value="Unassembled WGS sequence"/>
</dbReference>